<dbReference type="InterPro" id="IPR026870">
    <property type="entry name" value="Zinc_ribbon_dom"/>
</dbReference>
<gene>
    <name evidence="2" type="ORF">MBBTH_04240</name>
</gene>
<feature type="domain" description="Zinc-ribbon" evidence="1">
    <location>
        <begin position="3"/>
        <end position="23"/>
    </location>
</feature>
<evidence type="ECO:0000313" key="2">
    <source>
        <dbReference type="EMBL" id="PWB87837.1"/>
    </source>
</evidence>
<evidence type="ECO:0000313" key="3">
    <source>
        <dbReference type="Proteomes" id="UP000251717"/>
    </source>
</evidence>
<organism evidence="2 3">
    <name type="scientific">Methanobrevibacter thaueri</name>
    <dbReference type="NCBI Taxonomy" id="190975"/>
    <lineage>
        <taxon>Archaea</taxon>
        <taxon>Methanobacteriati</taxon>
        <taxon>Methanobacteriota</taxon>
        <taxon>Methanomada group</taxon>
        <taxon>Methanobacteria</taxon>
        <taxon>Methanobacteriales</taxon>
        <taxon>Methanobacteriaceae</taxon>
        <taxon>Methanobrevibacter</taxon>
    </lineage>
</organism>
<protein>
    <recommendedName>
        <fullName evidence="1">Zinc-ribbon domain-containing protein</fullName>
    </recommendedName>
</protein>
<proteinExistence type="predicted"/>
<accession>A0A315XN80</accession>
<dbReference type="RefSeq" id="WP_116591409.1">
    <property type="nucleotide sequence ID" value="NZ_MZGS01000016.1"/>
</dbReference>
<name>A0A315XN80_9EURY</name>
<reference evidence="2 3" key="1">
    <citation type="submission" date="2017-03" db="EMBL/GenBank/DDBJ databases">
        <title>Genome sequence of Methanobrevibacter thaueri.</title>
        <authorList>
            <person name="Poehlein A."/>
            <person name="Seedorf H."/>
            <person name="Daniel R."/>
        </authorList>
    </citation>
    <scope>NUCLEOTIDE SEQUENCE [LARGE SCALE GENOMIC DNA]</scope>
    <source>
        <strain evidence="2 3">DSM 11995</strain>
    </source>
</reference>
<keyword evidence="3" id="KW-1185">Reference proteome</keyword>
<sequence length="35" mass="4089">MKKCPNCGSVIADFEVYCEFCGFDPDYDFGDWEEE</sequence>
<evidence type="ECO:0000259" key="1">
    <source>
        <dbReference type="Pfam" id="PF13240"/>
    </source>
</evidence>
<dbReference type="EMBL" id="MZGS01000016">
    <property type="protein sequence ID" value="PWB87837.1"/>
    <property type="molecule type" value="Genomic_DNA"/>
</dbReference>
<dbReference type="OrthoDB" id="11143at2157"/>
<comment type="caution">
    <text evidence="2">The sequence shown here is derived from an EMBL/GenBank/DDBJ whole genome shotgun (WGS) entry which is preliminary data.</text>
</comment>
<dbReference type="AlphaFoldDB" id="A0A315XN80"/>
<dbReference type="Pfam" id="PF13240">
    <property type="entry name" value="Zn_Ribbon_1"/>
    <property type="match status" value="1"/>
</dbReference>
<dbReference type="Proteomes" id="UP000251717">
    <property type="component" value="Unassembled WGS sequence"/>
</dbReference>